<name>A0AA91TK28_9BACT</name>
<feature type="transmembrane region" description="Helical" evidence="1">
    <location>
        <begin position="47"/>
        <end position="70"/>
    </location>
</feature>
<organism evidence="2 3">
    <name type="scientific">Segatella copri</name>
    <dbReference type="NCBI Taxonomy" id="165179"/>
    <lineage>
        <taxon>Bacteria</taxon>
        <taxon>Pseudomonadati</taxon>
        <taxon>Bacteroidota</taxon>
        <taxon>Bacteroidia</taxon>
        <taxon>Bacteroidales</taxon>
        <taxon>Prevotellaceae</taxon>
        <taxon>Segatella</taxon>
    </lineage>
</organism>
<protein>
    <submittedName>
        <fullName evidence="2">Uncharacterized protein</fullName>
    </submittedName>
</protein>
<keyword evidence="1" id="KW-0472">Membrane</keyword>
<proteinExistence type="predicted"/>
<dbReference type="AlphaFoldDB" id="A0AA91TK28"/>
<sequence length="79" mass="8883">MTIFCIIIGIIILLDVLTFLVKATGNASNFMWYLCRPLWGILGNGVYQNISMFIGLLIRLAEAVVLTHIVENLFRQLVA</sequence>
<evidence type="ECO:0000313" key="2">
    <source>
        <dbReference type="EMBL" id="OXL44336.1"/>
    </source>
</evidence>
<comment type="caution">
    <text evidence="2">The sequence shown here is derived from an EMBL/GenBank/DDBJ whole genome shotgun (WGS) entry which is preliminary data.</text>
</comment>
<evidence type="ECO:0000313" key="3">
    <source>
        <dbReference type="Proteomes" id="UP000215155"/>
    </source>
</evidence>
<reference evidence="2 3" key="1">
    <citation type="submission" date="2017-07" db="EMBL/GenBank/DDBJ databases">
        <title>Draft genome sequence of Prevotella copri isolated from the gut of healthy adult Indian.</title>
        <authorList>
            <person name="Das B."/>
            <person name="Bag S."/>
            <person name="Ghosh T.S."/>
        </authorList>
    </citation>
    <scope>NUCLEOTIDE SEQUENCE [LARGE SCALE GENOMIC DNA]</scope>
    <source>
        <strain evidence="2 3">Indica</strain>
    </source>
</reference>
<evidence type="ECO:0000256" key="1">
    <source>
        <dbReference type="SAM" id="Phobius"/>
    </source>
</evidence>
<dbReference type="RefSeq" id="WP_089543699.1">
    <property type="nucleotide sequence ID" value="NZ_NMPZ01000008.1"/>
</dbReference>
<dbReference type="EMBL" id="NMPZ01000008">
    <property type="protein sequence ID" value="OXL44336.1"/>
    <property type="molecule type" value="Genomic_DNA"/>
</dbReference>
<keyword evidence="1" id="KW-0812">Transmembrane</keyword>
<keyword evidence="1" id="KW-1133">Transmembrane helix</keyword>
<dbReference type="Proteomes" id="UP000215155">
    <property type="component" value="Unassembled WGS sequence"/>
</dbReference>
<accession>A0AA91TK28</accession>
<gene>
    <name evidence="2" type="ORF">CFT61_06800</name>
</gene>